<dbReference type="RefSeq" id="WP_224055199.1">
    <property type="nucleotide sequence ID" value="NZ_AP025144.1"/>
</dbReference>
<keyword evidence="3 10" id="KW-0808">Transferase</keyword>
<dbReference type="CDD" id="cd04187">
    <property type="entry name" value="DPM1_like_bac"/>
    <property type="match status" value="1"/>
</dbReference>
<evidence type="ECO:0000259" key="9">
    <source>
        <dbReference type="Pfam" id="PF00535"/>
    </source>
</evidence>
<keyword evidence="5" id="KW-0448">Lipopolysaccharide biosynthesis</keyword>
<evidence type="ECO:0000256" key="5">
    <source>
        <dbReference type="ARBA" id="ARBA00022985"/>
    </source>
</evidence>
<dbReference type="Proteomes" id="UP001156690">
    <property type="component" value="Unassembled WGS sequence"/>
</dbReference>
<keyword evidence="11" id="KW-1185">Reference proteome</keyword>
<evidence type="ECO:0000256" key="1">
    <source>
        <dbReference type="ARBA" id="ARBA00022475"/>
    </source>
</evidence>
<feature type="transmembrane region" description="Helical" evidence="8">
    <location>
        <begin position="245"/>
        <end position="266"/>
    </location>
</feature>
<gene>
    <name evidence="10" type="ORF">GCM10007932_48300</name>
</gene>
<organism evidence="10 11">
    <name type="scientific">Vibrio penaeicida</name>
    <dbReference type="NCBI Taxonomy" id="104609"/>
    <lineage>
        <taxon>Bacteria</taxon>
        <taxon>Pseudomonadati</taxon>
        <taxon>Pseudomonadota</taxon>
        <taxon>Gammaproteobacteria</taxon>
        <taxon>Vibrionales</taxon>
        <taxon>Vibrionaceae</taxon>
        <taxon>Vibrio</taxon>
    </lineage>
</organism>
<dbReference type="Gene3D" id="3.90.550.10">
    <property type="entry name" value="Spore Coat Polysaccharide Biosynthesis Protein SpsA, Chain A"/>
    <property type="match status" value="1"/>
</dbReference>
<evidence type="ECO:0000256" key="2">
    <source>
        <dbReference type="ARBA" id="ARBA00022676"/>
    </source>
</evidence>
<proteinExistence type="predicted"/>
<dbReference type="PANTHER" id="PTHR48090">
    <property type="entry name" value="UNDECAPRENYL-PHOSPHATE 4-DEOXY-4-FORMAMIDO-L-ARABINOSE TRANSFERASE-RELATED"/>
    <property type="match status" value="1"/>
</dbReference>
<dbReference type="SUPFAM" id="SSF53448">
    <property type="entry name" value="Nucleotide-diphospho-sugar transferases"/>
    <property type="match status" value="1"/>
</dbReference>
<feature type="domain" description="Glycosyltransferase 2-like" evidence="9">
    <location>
        <begin position="24"/>
        <end position="182"/>
    </location>
</feature>
<name>A0AAV5NYL8_9VIBR</name>
<sequence length="345" mass="38539">MSASNAPRTESQNRRDLPNMITCLLPAYNEAENLPHVVPETYNYLKQFCQEVEILIVDDGSADNTVSVAQELANSYPISVVKLSRNFGKEIALSAGLDNARGDVVVIMDSDGQHPLPVIEQFIEHWREGFDMVYGVRANRDDESFAKRAFTKVYYGLLNRISDVDIHPDAGDFRLLSRNVVNALVSLPERTRMMKGLYAWVGFKSKAVSFDVEERLSGTSTFRFRDLTSLAITGLTSFSSIPLKIWMVVGAMISAMSFGYGMLVLLRTLFFGTDVPGWPSLIVSIFFLGGIQLLSIGIMGDYLARVFSEVKKRPLYIVEEYQKSVDKGADGHDAADTFQDEKVEK</sequence>
<keyword evidence="1" id="KW-1003">Cell membrane</keyword>
<accession>A0AAV5NYL8</accession>
<protein>
    <submittedName>
        <fullName evidence="10">Glycosyl transferase family 2</fullName>
    </submittedName>
</protein>
<evidence type="ECO:0000256" key="6">
    <source>
        <dbReference type="ARBA" id="ARBA00022989"/>
    </source>
</evidence>
<dbReference type="InterPro" id="IPR001173">
    <property type="entry name" value="Glyco_trans_2-like"/>
</dbReference>
<reference evidence="11" key="1">
    <citation type="journal article" date="2019" name="Int. J. Syst. Evol. Microbiol.">
        <title>The Global Catalogue of Microorganisms (GCM) 10K type strain sequencing project: providing services to taxonomists for standard genome sequencing and annotation.</title>
        <authorList>
            <consortium name="The Broad Institute Genomics Platform"/>
            <consortium name="The Broad Institute Genome Sequencing Center for Infectious Disease"/>
            <person name="Wu L."/>
            <person name="Ma J."/>
        </authorList>
    </citation>
    <scope>NUCLEOTIDE SEQUENCE [LARGE SCALE GENOMIC DNA]</scope>
    <source>
        <strain evidence="11">NBRC 15640</strain>
    </source>
</reference>
<evidence type="ECO:0000256" key="8">
    <source>
        <dbReference type="SAM" id="Phobius"/>
    </source>
</evidence>
<dbReference type="GO" id="GO:0009103">
    <property type="term" value="P:lipopolysaccharide biosynthetic process"/>
    <property type="evidence" value="ECO:0007669"/>
    <property type="project" value="UniProtKB-KW"/>
</dbReference>
<feature type="transmembrane region" description="Helical" evidence="8">
    <location>
        <begin position="278"/>
        <end position="304"/>
    </location>
</feature>
<dbReference type="PANTHER" id="PTHR48090:SF3">
    <property type="entry name" value="UNDECAPRENYL-PHOSPHATE 4-DEOXY-4-FORMAMIDO-L-ARABINOSE TRANSFERASE"/>
    <property type="match status" value="1"/>
</dbReference>
<dbReference type="Pfam" id="PF00535">
    <property type="entry name" value="Glycos_transf_2"/>
    <property type="match status" value="1"/>
</dbReference>
<dbReference type="EMBL" id="BSNX01000073">
    <property type="protein sequence ID" value="GLQ75468.1"/>
    <property type="molecule type" value="Genomic_DNA"/>
</dbReference>
<evidence type="ECO:0000256" key="4">
    <source>
        <dbReference type="ARBA" id="ARBA00022692"/>
    </source>
</evidence>
<comment type="caution">
    <text evidence="10">The sequence shown here is derived from an EMBL/GenBank/DDBJ whole genome shotgun (WGS) entry which is preliminary data.</text>
</comment>
<dbReference type="GO" id="GO:0005886">
    <property type="term" value="C:plasma membrane"/>
    <property type="evidence" value="ECO:0007669"/>
    <property type="project" value="TreeGrafter"/>
</dbReference>
<dbReference type="InterPro" id="IPR050256">
    <property type="entry name" value="Glycosyltransferase_2"/>
</dbReference>
<evidence type="ECO:0000313" key="11">
    <source>
        <dbReference type="Proteomes" id="UP001156690"/>
    </source>
</evidence>
<dbReference type="InterPro" id="IPR029044">
    <property type="entry name" value="Nucleotide-diphossugar_trans"/>
</dbReference>
<evidence type="ECO:0000313" key="10">
    <source>
        <dbReference type="EMBL" id="GLQ75468.1"/>
    </source>
</evidence>
<keyword evidence="2" id="KW-0328">Glycosyltransferase</keyword>
<keyword evidence="4 8" id="KW-0812">Transmembrane</keyword>
<keyword evidence="6 8" id="KW-1133">Transmembrane helix</keyword>
<dbReference type="GO" id="GO:0016757">
    <property type="term" value="F:glycosyltransferase activity"/>
    <property type="evidence" value="ECO:0007669"/>
    <property type="project" value="UniProtKB-KW"/>
</dbReference>
<keyword evidence="7 8" id="KW-0472">Membrane</keyword>
<evidence type="ECO:0000256" key="3">
    <source>
        <dbReference type="ARBA" id="ARBA00022679"/>
    </source>
</evidence>
<evidence type="ECO:0000256" key="7">
    <source>
        <dbReference type="ARBA" id="ARBA00023136"/>
    </source>
</evidence>
<dbReference type="AlphaFoldDB" id="A0AAV5NYL8"/>